<evidence type="ECO:0000313" key="2">
    <source>
        <dbReference type="Proteomes" id="UP000215914"/>
    </source>
</evidence>
<dbReference type="EMBL" id="MNCJ02000326">
    <property type="protein sequence ID" value="KAF5782557.1"/>
    <property type="molecule type" value="Genomic_DNA"/>
</dbReference>
<protein>
    <submittedName>
        <fullName evidence="1">Uncharacterized protein</fullName>
    </submittedName>
</protein>
<gene>
    <name evidence="1" type="ORF">HanXRQr2_Chr11g0497241</name>
</gene>
<accession>A0A9K3N0I7</accession>
<sequence>MDGAPGGATIGGMPGYPGLGKGASGLIPGMDIIGFPGIGIIGVGKTGRRGLSWLYAAPT</sequence>
<organism evidence="1 2">
    <name type="scientific">Helianthus annuus</name>
    <name type="common">Common sunflower</name>
    <dbReference type="NCBI Taxonomy" id="4232"/>
    <lineage>
        <taxon>Eukaryota</taxon>
        <taxon>Viridiplantae</taxon>
        <taxon>Streptophyta</taxon>
        <taxon>Embryophyta</taxon>
        <taxon>Tracheophyta</taxon>
        <taxon>Spermatophyta</taxon>
        <taxon>Magnoliopsida</taxon>
        <taxon>eudicotyledons</taxon>
        <taxon>Gunneridae</taxon>
        <taxon>Pentapetalae</taxon>
        <taxon>asterids</taxon>
        <taxon>campanulids</taxon>
        <taxon>Asterales</taxon>
        <taxon>Asteraceae</taxon>
        <taxon>Asteroideae</taxon>
        <taxon>Heliantheae alliance</taxon>
        <taxon>Heliantheae</taxon>
        <taxon>Helianthus</taxon>
    </lineage>
</organism>
<dbReference type="Gramene" id="mRNA:HanXRQr2_Chr11g0497241">
    <property type="protein sequence ID" value="mRNA:HanXRQr2_Chr11g0497241"/>
    <property type="gene ID" value="HanXRQr2_Chr11g0497241"/>
</dbReference>
<comment type="caution">
    <text evidence="1">The sequence shown here is derived from an EMBL/GenBank/DDBJ whole genome shotgun (WGS) entry which is preliminary data.</text>
</comment>
<name>A0A9K3N0I7_HELAN</name>
<proteinExistence type="predicted"/>
<keyword evidence="2" id="KW-1185">Reference proteome</keyword>
<evidence type="ECO:0000313" key="1">
    <source>
        <dbReference type="EMBL" id="KAF5782557.1"/>
    </source>
</evidence>
<reference evidence="1" key="1">
    <citation type="journal article" date="2017" name="Nature">
        <title>The sunflower genome provides insights into oil metabolism, flowering and Asterid evolution.</title>
        <authorList>
            <person name="Badouin H."/>
            <person name="Gouzy J."/>
            <person name="Grassa C.J."/>
            <person name="Murat F."/>
            <person name="Staton S.E."/>
            <person name="Cottret L."/>
            <person name="Lelandais-Briere C."/>
            <person name="Owens G.L."/>
            <person name="Carrere S."/>
            <person name="Mayjonade B."/>
            <person name="Legrand L."/>
            <person name="Gill N."/>
            <person name="Kane N.C."/>
            <person name="Bowers J.E."/>
            <person name="Hubner S."/>
            <person name="Bellec A."/>
            <person name="Berard A."/>
            <person name="Berges H."/>
            <person name="Blanchet N."/>
            <person name="Boniface M.C."/>
            <person name="Brunel D."/>
            <person name="Catrice O."/>
            <person name="Chaidir N."/>
            <person name="Claudel C."/>
            <person name="Donnadieu C."/>
            <person name="Faraut T."/>
            <person name="Fievet G."/>
            <person name="Helmstetter N."/>
            <person name="King M."/>
            <person name="Knapp S.J."/>
            <person name="Lai Z."/>
            <person name="Le Paslier M.C."/>
            <person name="Lippi Y."/>
            <person name="Lorenzon L."/>
            <person name="Mandel J.R."/>
            <person name="Marage G."/>
            <person name="Marchand G."/>
            <person name="Marquand E."/>
            <person name="Bret-Mestries E."/>
            <person name="Morien E."/>
            <person name="Nambeesan S."/>
            <person name="Nguyen T."/>
            <person name="Pegot-Espagnet P."/>
            <person name="Pouilly N."/>
            <person name="Raftis F."/>
            <person name="Sallet E."/>
            <person name="Schiex T."/>
            <person name="Thomas J."/>
            <person name="Vandecasteele C."/>
            <person name="Vares D."/>
            <person name="Vear F."/>
            <person name="Vautrin S."/>
            <person name="Crespi M."/>
            <person name="Mangin B."/>
            <person name="Burke J.M."/>
            <person name="Salse J."/>
            <person name="Munos S."/>
            <person name="Vincourt P."/>
            <person name="Rieseberg L.H."/>
            <person name="Langlade N.B."/>
        </authorList>
    </citation>
    <scope>NUCLEOTIDE SEQUENCE</scope>
    <source>
        <tissue evidence="1">Leaves</tissue>
    </source>
</reference>
<dbReference type="AlphaFoldDB" id="A0A9K3N0I7"/>
<reference evidence="1" key="2">
    <citation type="submission" date="2020-06" db="EMBL/GenBank/DDBJ databases">
        <title>Helianthus annuus Genome sequencing and assembly Release 2.</title>
        <authorList>
            <person name="Gouzy J."/>
            <person name="Langlade N."/>
            <person name="Munos S."/>
        </authorList>
    </citation>
    <scope>NUCLEOTIDE SEQUENCE</scope>
    <source>
        <tissue evidence="1">Leaves</tissue>
    </source>
</reference>
<dbReference type="Proteomes" id="UP000215914">
    <property type="component" value="Unassembled WGS sequence"/>
</dbReference>